<dbReference type="OrthoDB" id="8443918at2"/>
<dbReference type="InterPro" id="IPR036388">
    <property type="entry name" value="WH-like_DNA-bd_sf"/>
</dbReference>
<protein>
    <submittedName>
        <fullName evidence="2">Putative PadR family transcriptional regulator</fullName>
    </submittedName>
</protein>
<dbReference type="eggNOG" id="COG1695">
    <property type="taxonomic scope" value="Bacteria"/>
</dbReference>
<sequence length="213" mass="23889">MRASVTRLLLLGAVRLFEPVNGYQIRRELLSWQVDQWASIRPGSIYHGLASLTSDGLLRRHDLTDGTRDVAVYESTDAGRAELHRLLEWSITTVNSFDRRDFHAGFGLVALLDRATGVDLLGRRLTALEAAVAEFDRGSGATDPYVPPHALRGVDLWAAEARAELRWLIELLDDIESGELAMFTDDQPDWVPAPDDPGHQMSADRERYRALLR</sequence>
<dbReference type="EMBL" id="BANX01000016">
    <property type="protein sequence ID" value="GAC68614.1"/>
    <property type="molecule type" value="Genomic_DNA"/>
</dbReference>
<feature type="domain" description="Transcription regulator PadR N-terminal" evidence="1">
    <location>
        <begin position="12"/>
        <end position="84"/>
    </location>
</feature>
<dbReference type="RefSeq" id="WP_007620897.1">
    <property type="nucleotide sequence ID" value="NZ_BANX01000016.1"/>
</dbReference>
<dbReference type="InterPro" id="IPR005149">
    <property type="entry name" value="Tscrpt_reg_PadR_N"/>
</dbReference>
<gene>
    <name evidence="2" type="ORF">GS4_16_01450</name>
</gene>
<accession>M0QJI3</accession>
<dbReference type="InterPro" id="IPR036390">
    <property type="entry name" value="WH_DNA-bd_sf"/>
</dbReference>
<dbReference type="AlphaFoldDB" id="M0QJI3"/>
<dbReference type="Proteomes" id="UP000011666">
    <property type="component" value="Unassembled WGS sequence"/>
</dbReference>
<evidence type="ECO:0000259" key="1">
    <source>
        <dbReference type="Pfam" id="PF03551"/>
    </source>
</evidence>
<dbReference type="STRING" id="1223545.GS4_16_01450"/>
<organism evidence="2 3">
    <name type="scientific">Gordonia soli NBRC 108243</name>
    <dbReference type="NCBI Taxonomy" id="1223545"/>
    <lineage>
        <taxon>Bacteria</taxon>
        <taxon>Bacillati</taxon>
        <taxon>Actinomycetota</taxon>
        <taxon>Actinomycetes</taxon>
        <taxon>Mycobacteriales</taxon>
        <taxon>Gordoniaceae</taxon>
        <taxon>Gordonia</taxon>
    </lineage>
</organism>
<comment type="caution">
    <text evidence="2">The sequence shown here is derived from an EMBL/GenBank/DDBJ whole genome shotgun (WGS) entry which is preliminary data.</text>
</comment>
<evidence type="ECO:0000313" key="3">
    <source>
        <dbReference type="Proteomes" id="UP000011666"/>
    </source>
</evidence>
<dbReference type="Gene3D" id="1.10.10.10">
    <property type="entry name" value="Winged helix-like DNA-binding domain superfamily/Winged helix DNA-binding domain"/>
    <property type="match status" value="1"/>
</dbReference>
<proteinExistence type="predicted"/>
<reference evidence="2 3" key="1">
    <citation type="submission" date="2013-01" db="EMBL/GenBank/DDBJ databases">
        <title>Whole genome shotgun sequence of Gordonia soli NBRC 108243.</title>
        <authorList>
            <person name="Isaki-Nakamura S."/>
            <person name="Hosoyama A."/>
            <person name="Tsuchikane K."/>
            <person name="Ando Y."/>
            <person name="Baba S."/>
            <person name="Ohji S."/>
            <person name="Hamada M."/>
            <person name="Tamura T."/>
            <person name="Yamazoe A."/>
            <person name="Yamazaki S."/>
            <person name="Fujita N."/>
        </authorList>
    </citation>
    <scope>NUCLEOTIDE SEQUENCE [LARGE SCALE GENOMIC DNA]</scope>
    <source>
        <strain evidence="2 3">NBRC 108243</strain>
    </source>
</reference>
<evidence type="ECO:0000313" key="2">
    <source>
        <dbReference type="EMBL" id="GAC68614.1"/>
    </source>
</evidence>
<dbReference type="SUPFAM" id="SSF46785">
    <property type="entry name" value="Winged helix' DNA-binding domain"/>
    <property type="match status" value="1"/>
</dbReference>
<dbReference type="Pfam" id="PF03551">
    <property type="entry name" value="PadR"/>
    <property type="match status" value="1"/>
</dbReference>
<name>M0QJI3_9ACTN</name>
<keyword evidence="3" id="KW-1185">Reference proteome</keyword>